<dbReference type="STRING" id="1122156.SAMN02745117_02053"/>
<dbReference type="SMART" id="SM00382">
    <property type="entry name" value="AAA"/>
    <property type="match status" value="1"/>
</dbReference>
<dbReference type="OrthoDB" id="9151999at2"/>
<dbReference type="SUPFAM" id="SSF52540">
    <property type="entry name" value="P-loop containing nucleoside triphosphate hydrolases"/>
    <property type="match status" value="1"/>
</dbReference>
<dbReference type="Pfam" id="PF13521">
    <property type="entry name" value="AAA_28"/>
    <property type="match status" value="1"/>
</dbReference>
<dbReference type="Proteomes" id="UP000184327">
    <property type="component" value="Unassembled WGS sequence"/>
</dbReference>
<name>A0A1M5C1X0_9BURK</name>
<evidence type="ECO:0000259" key="1">
    <source>
        <dbReference type="SMART" id="SM00382"/>
    </source>
</evidence>
<gene>
    <name evidence="2" type="ORF">SAMN02745117_02053</name>
</gene>
<dbReference type="InterPro" id="IPR003593">
    <property type="entry name" value="AAA+_ATPase"/>
</dbReference>
<sequence length="181" mass="19786">MATSPRLVAILGAESSGKTTLAQALARHFDCPWVPEYLRAFTQLQGRTPQRQEQHSILQTQVANEDAALERARQNGSAWVFCDTAPLLTAVYSELVFGDRSLYAMAASLQQRYAQTLLLNNDVPWQADGLQRDGAHVRGPVLALLQQHLTAFHAPFALIAGQGPQRMAHALAILCPESQTG</sequence>
<dbReference type="GO" id="GO:0016779">
    <property type="term" value="F:nucleotidyltransferase activity"/>
    <property type="evidence" value="ECO:0007669"/>
    <property type="project" value="UniProtKB-KW"/>
</dbReference>
<organism evidence="2 3">
    <name type="scientific">Lampropedia hyalina DSM 16112</name>
    <dbReference type="NCBI Taxonomy" id="1122156"/>
    <lineage>
        <taxon>Bacteria</taxon>
        <taxon>Pseudomonadati</taxon>
        <taxon>Pseudomonadota</taxon>
        <taxon>Betaproteobacteria</taxon>
        <taxon>Burkholderiales</taxon>
        <taxon>Comamonadaceae</taxon>
        <taxon>Lampropedia</taxon>
    </lineage>
</organism>
<dbReference type="PANTHER" id="PTHR37512:SF1">
    <property type="entry name" value="NADR_TTD14 AAA DOMAIN-CONTAINING PROTEIN"/>
    <property type="match status" value="1"/>
</dbReference>
<feature type="domain" description="AAA+ ATPase" evidence="1">
    <location>
        <begin position="4"/>
        <end position="164"/>
    </location>
</feature>
<keyword evidence="2" id="KW-0548">Nucleotidyltransferase</keyword>
<dbReference type="InterPro" id="IPR052735">
    <property type="entry name" value="NAD_biosynth-regulator"/>
</dbReference>
<dbReference type="InterPro" id="IPR038727">
    <property type="entry name" value="NadR/Ttd14_AAA_dom"/>
</dbReference>
<dbReference type="RefSeq" id="WP_073356591.1">
    <property type="nucleotide sequence ID" value="NZ_FQUZ01000024.1"/>
</dbReference>
<evidence type="ECO:0000313" key="2">
    <source>
        <dbReference type="EMBL" id="SHF48794.1"/>
    </source>
</evidence>
<protein>
    <submittedName>
        <fullName evidence="2">Nicotinamide-nucleotide adenylyltransferase, NadR type</fullName>
    </submittedName>
</protein>
<dbReference type="InterPro" id="IPR027417">
    <property type="entry name" value="P-loop_NTPase"/>
</dbReference>
<keyword evidence="2" id="KW-0808">Transferase</keyword>
<dbReference type="AlphaFoldDB" id="A0A1M5C1X0"/>
<dbReference type="EMBL" id="FQUZ01000024">
    <property type="protein sequence ID" value="SHF48794.1"/>
    <property type="molecule type" value="Genomic_DNA"/>
</dbReference>
<proteinExistence type="predicted"/>
<accession>A0A1M5C1X0</accession>
<keyword evidence="3" id="KW-1185">Reference proteome</keyword>
<dbReference type="Gene3D" id="3.40.50.300">
    <property type="entry name" value="P-loop containing nucleotide triphosphate hydrolases"/>
    <property type="match status" value="1"/>
</dbReference>
<reference evidence="2 3" key="1">
    <citation type="submission" date="2016-11" db="EMBL/GenBank/DDBJ databases">
        <authorList>
            <person name="Jaros S."/>
            <person name="Januszkiewicz K."/>
            <person name="Wedrychowicz H."/>
        </authorList>
    </citation>
    <scope>NUCLEOTIDE SEQUENCE [LARGE SCALE GENOMIC DNA]</scope>
    <source>
        <strain evidence="2 3">DSM 16112</strain>
    </source>
</reference>
<evidence type="ECO:0000313" key="3">
    <source>
        <dbReference type="Proteomes" id="UP000184327"/>
    </source>
</evidence>
<dbReference type="PANTHER" id="PTHR37512">
    <property type="entry name" value="TRIFUNCTIONAL NAD BIOSYNTHESIS/REGULATOR PROTEIN NADR"/>
    <property type="match status" value="1"/>
</dbReference>